<dbReference type="Proteomes" id="UP001497522">
    <property type="component" value="Chromosome 3"/>
</dbReference>
<accession>A0ABP1BET1</accession>
<evidence type="ECO:0000313" key="1">
    <source>
        <dbReference type="EMBL" id="CAK9873415.1"/>
    </source>
</evidence>
<dbReference type="EMBL" id="OZ023704">
    <property type="protein sequence ID" value="CAK9873415.1"/>
    <property type="molecule type" value="Genomic_DNA"/>
</dbReference>
<name>A0ABP1BET1_9BRYO</name>
<gene>
    <name evidence="1" type="ORF">CSSPJE1EN2_LOCUS15931</name>
</gene>
<protein>
    <submittedName>
        <fullName evidence="1">Uncharacterized protein</fullName>
    </submittedName>
</protein>
<reference evidence="1" key="1">
    <citation type="submission" date="2024-03" db="EMBL/GenBank/DDBJ databases">
        <authorList>
            <consortium name="ELIXIR-Norway"/>
            <consortium name="Elixir Norway"/>
        </authorList>
    </citation>
    <scope>NUCLEOTIDE SEQUENCE</scope>
</reference>
<evidence type="ECO:0000313" key="2">
    <source>
        <dbReference type="Proteomes" id="UP001497522"/>
    </source>
</evidence>
<proteinExistence type="predicted"/>
<keyword evidence="2" id="KW-1185">Reference proteome</keyword>
<sequence>MVTNPERQIGVLLTSDENFRMQLEGHAVIHPSCNTLKNICACSKMFGNSIQGLGRSHPNQQKEQQLFELPSAEIKLIVHQSLAELFLAITCSGTIE</sequence>
<organism evidence="1 2">
    <name type="scientific">Sphagnum jensenii</name>
    <dbReference type="NCBI Taxonomy" id="128206"/>
    <lineage>
        <taxon>Eukaryota</taxon>
        <taxon>Viridiplantae</taxon>
        <taxon>Streptophyta</taxon>
        <taxon>Embryophyta</taxon>
        <taxon>Bryophyta</taxon>
        <taxon>Sphagnophytina</taxon>
        <taxon>Sphagnopsida</taxon>
        <taxon>Sphagnales</taxon>
        <taxon>Sphagnaceae</taxon>
        <taxon>Sphagnum</taxon>
    </lineage>
</organism>